<evidence type="ECO:0000259" key="3">
    <source>
        <dbReference type="Pfam" id="PF18962"/>
    </source>
</evidence>
<gene>
    <name evidence="4" type="ORF">ACFFU1_06725</name>
</gene>
<keyword evidence="5" id="KW-1185">Reference proteome</keyword>
<dbReference type="InterPro" id="IPR026444">
    <property type="entry name" value="Secre_tail"/>
</dbReference>
<accession>A0ABV5GY47</accession>
<feature type="domain" description="Secretion system C-terminal sorting" evidence="3">
    <location>
        <begin position="291"/>
        <end position="356"/>
    </location>
</feature>
<evidence type="ECO:0000256" key="1">
    <source>
        <dbReference type="ARBA" id="ARBA00022729"/>
    </source>
</evidence>
<evidence type="ECO:0000256" key="2">
    <source>
        <dbReference type="SAM" id="SignalP"/>
    </source>
</evidence>
<dbReference type="NCBIfam" id="TIGR04183">
    <property type="entry name" value="Por_Secre_tail"/>
    <property type="match status" value="1"/>
</dbReference>
<protein>
    <submittedName>
        <fullName evidence="4">T9SS type A sorting domain-containing protein</fullName>
    </submittedName>
</protein>
<evidence type="ECO:0000313" key="4">
    <source>
        <dbReference type="EMBL" id="MFB9104583.1"/>
    </source>
</evidence>
<comment type="caution">
    <text evidence="4">The sequence shown here is derived from an EMBL/GenBank/DDBJ whole genome shotgun (WGS) entry which is preliminary data.</text>
</comment>
<keyword evidence="1 2" id="KW-0732">Signal</keyword>
<feature type="chain" id="PRO_5046161959" evidence="2">
    <location>
        <begin position="21"/>
        <end position="358"/>
    </location>
</feature>
<organism evidence="4 5">
    <name type="scientific">Algibacter miyuki</name>
    <dbReference type="NCBI Taxonomy" id="1306933"/>
    <lineage>
        <taxon>Bacteria</taxon>
        <taxon>Pseudomonadati</taxon>
        <taxon>Bacteroidota</taxon>
        <taxon>Flavobacteriia</taxon>
        <taxon>Flavobacteriales</taxon>
        <taxon>Flavobacteriaceae</taxon>
        <taxon>Algibacter</taxon>
    </lineage>
</organism>
<dbReference type="Pfam" id="PF18962">
    <property type="entry name" value="Por_Secre_tail"/>
    <property type="match status" value="1"/>
</dbReference>
<reference evidence="4 5" key="1">
    <citation type="submission" date="2024-09" db="EMBL/GenBank/DDBJ databases">
        <authorList>
            <person name="Sun Q."/>
            <person name="Mori K."/>
        </authorList>
    </citation>
    <scope>NUCLEOTIDE SEQUENCE [LARGE SCALE GENOMIC DNA]</scope>
    <source>
        <strain evidence="4 5">CECT 8300</strain>
    </source>
</reference>
<evidence type="ECO:0000313" key="5">
    <source>
        <dbReference type="Proteomes" id="UP001589590"/>
    </source>
</evidence>
<name>A0ABV5GY47_9FLAO</name>
<dbReference type="EMBL" id="JBHMFA010000005">
    <property type="protein sequence ID" value="MFB9104583.1"/>
    <property type="molecule type" value="Genomic_DNA"/>
</dbReference>
<dbReference type="Proteomes" id="UP001589590">
    <property type="component" value="Unassembled WGS sequence"/>
</dbReference>
<proteinExistence type="predicted"/>
<dbReference type="RefSeq" id="WP_290273779.1">
    <property type="nucleotide sequence ID" value="NZ_JAUFQP010000013.1"/>
</dbReference>
<feature type="signal peptide" evidence="2">
    <location>
        <begin position="1"/>
        <end position="20"/>
    </location>
</feature>
<sequence>MKKITLIIITLFFVGNTSFSQTNINVASATTISAFPHIEYDQNSNAGTLATGMNGSCSSIPCCNVLFYRVQVPAQGDLTVTMDNYTDLAGSIIAYTPDVPNPTNTSQLTYVSGQSGNFCGFRDTLTLINIAKNSVYYILFFNENQQSSLGGGNTNLNFNFEAYSPTITAPVDGTYTANQDLDFILNFDENIIVNTTSGTPELAITIGATTRQATYQSGSGSKNLIFKYTIQTNEIDSDGITIGTLNANGGTLKDELNIDVDLTINYTPDTSAILVDATLGTSTIDISKFSIYPNPTNKQVTIKSNLGGNFKLISTVGKTIKTVNVQPYEEKTIDVSHLSTGLYFIKSDNYSEKLIIKK</sequence>